<name>A0A7D9JHN5_PARCT</name>
<comment type="caution">
    <text evidence="3">The sequence shown here is derived from an EMBL/GenBank/DDBJ whole genome shotgun (WGS) entry which is preliminary data.</text>
</comment>
<dbReference type="PANTHER" id="PTHR22100">
    <property type="entry name" value="WINGS APART-LIKE PROTEIN HOMOLOG"/>
    <property type="match status" value="1"/>
</dbReference>
<protein>
    <submittedName>
        <fullName evidence="3">Wings apart homolog</fullName>
    </submittedName>
</protein>
<dbReference type="Proteomes" id="UP001152795">
    <property type="component" value="Unassembled WGS sequence"/>
</dbReference>
<dbReference type="Gene3D" id="1.25.10.10">
    <property type="entry name" value="Leucine-rich Repeat Variant"/>
    <property type="match status" value="1"/>
</dbReference>
<feature type="compositionally biased region" description="Basic and acidic residues" evidence="2">
    <location>
        <begin position="291"/>
        <end position="310"/>
    </location>
</feature>
<proteinExistence type="inferred from homology"/>
<keyword evidence="4" id="KW-1185">Reference proteome</keyword>
<dbReference type="InterPro" id="IPR022771">
    <property type="entry name" value="WAPL_C"/>
</dbReference>
<dbReference type="PROSITE" id="PS51271">
    <property type="entry name" value="WAPL"/>
    <property type="match status" value="1"/>
</dbReference>
<comment type="similarity">
    <text evidence="1">Belongs to the WAPL family.</text>
</comment>
<sequence length="398" mass="44636">MFLDMENLSSTTLARESLLSLTSQRTGEWFKEEMRKSGGLDYIVDLVLTSVVDIKDNGAELAQHEKGIESIKRCLKLIENVTFQNRENQIYLVSCRKSFLVVALSRLLRVCIHAITEDQPGLECCFFKIILDCVKSILRVFLNLTHDNDCESETIGQQDRLISTLLLCVLQVPQFVSMEEQFDILVLALGLLINLMEHSKQNIASLVVVKTRLSYEDSQSCKDSKESEKTERGKDVPAVEALVNLFQLRAQAARDSEAMNCELTNGQSDELKPTQDGLGWVCGEDIDVTRTEEPEVLEKSTTDDENKEEKSLEDEIGEALQKAGKHMEDSMVASYVALLLGCLAKDNNANQNLIRQLLPENNFDVLINTLKTFLGFMKLTSGTTGQAIEKIIDVLKNC</sequence>
<dbReference type="Pfam" id="PF07814">
    <property type="entry name" value="WAPL"/>
    <property type="match status" value="1"/>
</dbReference>
<dbReference type="EMBL" id="CACRXK020016559">
    <property type="protein sequence ID" value="CAB4030009.1"/>
    <property type="molecule type" value="Genomic_DNA"/>
</dbReference>
<reference evidence="3" key="1">
    <citation type="submission" date="2020-04" db="EMBL/GenBank/DDBJ databases">
        <authorList>
            <person name="Alioto T."/>
            <person name="Alioto T."/>
            <person name="Gomez Garrido J."/>
        </authorList>
    </citation>
    <scope>NUCLEOTIDE SEQUENCE</scope>
    <source>
        <strain evidence="3">A484AB</strain>
    </source>
</reference>
<dbReference type="InterPro" id="IPR011989">
    <property type="entry name" value="ARM-like"/>
</dbReference>
<dbReference type="InterPro" id="IPR039874">
    <property type="entry name" value="WAPL"/>
</dbReference>
<accession>A0A7D9JHN5</accession>
<evidence type="ECO:0000256" key="2">
    <source>
        <dbReference type="SAM" id="MobiDB-lite"/>
    </source>
</evidence>
<feature type="region of interest" description="Disordered" evidence="2">
    <location>
        <begin position="291"/>
        <end position="311"/>
    </location>
</feature>
<evidence type="ECO:0000256" key="1">
    <source>
        <dbReference type="ARBA" id="ARBA00006854"/>
    </source>
</evidence>
<dbReference type="InterPro" id="IPR012502">
    <property type="entry name" value="WAPL_dom"/>
</dbReference>
<organism evidence="3 4">
    <name type="scientific">Paramuricea clavata</name>
    <name type="common">Red gorgonian</name>
    <name type="synonym">Violescent sea-whip</name>
    <dbReference type="NCBI Taxonomy" id="317549"/>
    <lineage>
        <taxon>Eukaryota</taxon>
        <taxon>Metazoa</taxon>
        <taxon>Cnidaria</taxon>
        <taxon>Anthozoa</taxon>
        <taxon>Octocorallia</taxon>
        <taxon>Malacalcyonacea</taxon>
        <taxon>Plexauridae</taxon>
        <taxon>Paramuricea</taxon>
    </lineage>
</organism>
<evidence type="ECO:0000313" key="3">
    <source>
        <dbReference type="EMBL" id="CAB4030009.1"/>
    </source>
</evidence>
<dbReference type="AlphaFoldDB" id="A0A7D9JHN5"/>
<gene>
    <name evidence="3" type="ORF">PACLA_8A000132</name>
</gene>
<evidence type="ECO:0000313" key="4">
    <source>
        <dbReference type="Proteomes" id="UP001152795"/>
    </source>
</evidence>
<dbReference type="OrthoDB" id="78088at2759"/>
<dbReference type="PANTHER" id="PTHR22100:SF13">
    <property type="entry name" value="WINGS APART-LIKE PROTEIN HOMOLOG"/>
    <property type="match status" value="1"/>
</dbReference>